<evidence type="ECO:0000256" key="4">
    <source>
        <dbReference type="ARBA" id="ARBA00022833"/>
    </source>
</evidence>
<dbReference type="GO" id="GO:0016579">
    <property type="term" value="P:protein deubiquitination"/>
    <property type="evidence" value="ECO:0007669"/>
    <property type="project" value="InterPro"/>
</dbReference>
<feature type="region of interest" description="Disordered" evidence="7">
    <location>
        <begin position="476"/>
        <end position="518"/>
    </location>
</feature>
<keyword evidence="4" id="KW-0862">Zinc</keyword>
<evidence type="ECO:0000256" key="5">
    <source>
        <dbReference type="PROSITE-ProRule" id="PRU00502"/>
    </source>
</evidence>
<dbReference type="InterPro" id="IPR013083">
    <property type="entry name" value="Znf_RING/FYVE/PHD"/>
</dbReference>
<dbReference type="Gene3D" id="3.90.70.10">
    <property type="entry name" value="Cysteine proteinases"/>
    <property type="match status" value="1"/>
</dbReference>
<dbReference type="AlphaFoldDB" id="A0A0N4VBR4"/>
<reference evidence="12" key="1">
    <citation type="submission" date="2017-02" db="UniProtKB">
        <authorList>
            <consortium name="WormBaseParasite"/>
        </authorList>
    </citation>
    <scope>IDENTIFICATION</scope>
</reference>
<dbReference type="Gene3D" id="3.30.40.10">
    <property type="entry name" value="Zinc/RING finger domain, C3HC4 (zinc finger)"/>
    <property type="match status" value="1"/>
</dbReference>
<evidence type="ECO:0000256" key="2">
    <source>
        <dbReference type="ARBA" id="ARBA00022723"/>
    </source>
</evidence>
<dbReference type="EC" id="3.4.19.12" evidence="6"/>
<dbReference type="GO" id="GO:0008270">
    <property type="term" value="F:zinc ion binding"/>
    <property type="evidence" value="ECO:0007669"/>
    <property type="project" value="UniProtKB-KW"/>
</dbReference>
<keyword evidence="6" id="KW-0833">Ubl conjugation pathway</keyword>
<comment type="catalytic activity">
    <reaction evidence="6">
        <text>Thiol-dependent hydrolysis of ester, thioester, amide, peptide and isopeptide bonds formed by the C-terminal Gly of ubiquitin (a 76-residue protein attached to proteins as an intracellular targeting signal).</text>
        <dbReference type="EC" id="3.4.19.12"/>
    </reaction>
</comment>
<dbReference type="PANTHER" id="PTHR24006">
    <property type="entry name" value="UBIQUITIN CARBOXYL-TERMINAL HYDROLASE"/>
    <property type="match status" value="1"/>
</dbReference>
<dbReference type="Pfam" id="PF02148">
    <property type="entry name" value="zf-UBP"/>
    <property type="match status" value="1"/>
</dbReference>
<dbReference type="PANTHER" id="PTHR24006:SF781">
    <property type="entry name" value="LD34905P"/>
    <property type="match status" value="1"/>
</dbReference>
<feature type="compositionally biased region" description="Acidic residues" evidence="7">
    <location>
        <begin position="506"/>
        <end position="518"/>
    </location>
</feature>
<organism evidence="12">
    <name type="scientific">Enterobius vermicularis</name>
    <name type="common">Human pinworm</name>
    <dbReference type="NCBI Taxonomy" id="51028"/>
    <lineage>
        <taxon>Eukaryota</taxon>
        <taxon>Metazoa</taxon>
        <taxon>Ecdysozoa</taxon>
        <taxon>Nematoda</taxon>
        <taxon>Chromadorea</taxon>
        <taxon>Rhabditida</taxon>
        <taxon>Spirurina</taxon>
        <taxon>Oxyuridomorpha</taxon>
        <taxon>Oxyuroidea</taxon>
        <taxon>Oxyuridae</taxon>
        <taxon>Enterobius</taxon>
    </lineage>
</organism>
<feature type="domain" description="USP" evidence="8">
    <location>
        <begin position="220"/>
        <end position="756"/>
    </location>
</feature>
<dbReference type="GO" id="GO:0004843">
    <property type="term" value="F:cysteine-type deubiquitinase activity"/>
    <property type="evidence" value="ECO:0007669"/>
    <property type="project" value="UniProtKB-UniRule"/>
</dbReference>
<dbReference type="InterPro" id="IPR018200">
    <property type="entry name" value="USP_CS"/>
</dbReference>
<dbReference type="CDD" id="cd02667">
    <property type="entry name" value="Peptidase_C19K"/>
    <property type="match status" value="1"/>
</dbReference>
<reference evidence="10 11" key="2">
    <citation type="submission" date="2018-10" db="EMBL/GenBank/DDBJ databases">
        <authorList>
            <consortium name="Pathogen Informatics"/>
        </authorList>
    </citation>
    <scope>NUCLEOTIDE SEQUENCE [LARGE SCALE GENOMIC DNA]</scope>
</reference>
<feature type="domain" description="UBP-type" evidence="9">
    <location>
        <begin position="26"/>
        <end position="139"/>
    </location>
</feature>
<evidence type="ECO:0000256" key="7">
    <source>
        <dbReference type="SAM" id="MobiDB-lite"/>
    </source>
</evidence>
<dbReference type="InterPro" id="IPR050164">
    <property type="entry name" value="Peptidase_C19"/>
</dbReference>
<dbReference type="SUPFAM" id="SSF57850">
    <property type="entry name" value="RING/U-box"/>
    <property type="match status" value="1"/>
</dbReference>
<dbReference type="EMBL" id="UXUI01008934">
    <property type="protein sequence ID" value="VDD92715.1"/>
    <property type="molecule type" value="Genomic_DNA"/>
</dbReference>
<proteinExistence type="inferred from homology"/>
<feature type="compositionally biased region" description="Basic and acidic residues" evidence="7">
    <location>
        <begin position="168"/>
        <end position="187"/>
    </location>
</feature>
<keyword evidence="2" id="KW-0479">Metal-binding</keyword>
<dbReference type="InterPro" id="IPR038765">
    <property type="entry name" value="Papain-like_cys_pep_sf"/>
</dbReference>
<name>A0A0N4VBR4_ENTVE</name>
<evidence type="ECO:0000313" key="12">
    <source>
        <dbReference type="WBParaSite" id="EVEC_0000798201-mRNA-1"/>
    </source>
</evidence>
<dbReference type="Pfam" id="PF00443">
    <property type="entry name" value="UCH"/>
    <property type="match status" value="1"/>
</dbReference>
<evidence type="ECO:0000256" key="1">
    <source>
        <dbReference type="ARBA" id="ARBA00009085"/>
    </source>
</evidence>
<keyword evidence="6" id="KW-0378">Hydrolase</keyword>
<keyword evidence="6" id="KW-0788">Thiol protease</keyword>
<evidence type="ECO:0000256" key="3">
    <source>
        <dbReference type="ARBA" id="ARBA00022771"/>
    </source>
</evidence>
<dbReference type="STRING" id="51028.A0A0N4VBR4"/>
<evidence type="ECO:0000313" key="10">
    <source>
        <dbReference type="EMBL" id="VDD92715.1"/>
    </source>
</evidence>
<dbReference type="WBParaSite" id="EVEC_0000798201-mRNA-1">
    <property type="protein sequence ID" value="EVEC_0000798201-mRNA-1"/>
    <property type="gene ID" value="EVEC_0000798201"/>
</dbReference>
<dbReference type="GO" id="GO:0005634">
    <property type="term" value="C:nucleus"/>
    <property type="evidence" value="ECO:0007669"/>
    <property type="project" value="TreeGrafter"/>
</dbReference>
<dbReference type="PROSITE" id="PS50271">
    <property type="entry name" value="ZF_UBP"/>
    <property type="match status" value="1"/>
</dbReference>
<dbReference type="InterPro" id="IPR028889">
    <property type="entry name" value="USP"/>
</dbReference>
<dbReference type="GO" id="GO:0005829">
    <property type="term" value="C:cytosol"/>
    <property type="evidence" value="ECO:0007669"/>
    <property type="project" value="TreeGrafter"/>
</dbReference>
<dbReference type="PROSITE" id="PS00972">
    <property type="entry name" value="USP_1"/>
    <property type="match status" value="1"/>
</dbReference>
<evidence type="ECO:0000256" key="6">
    <source>
        <dbReference type="RuleBase" id="RU366025"/>
    </source>
</evidence>
<sequence length="757" mass="84883">MELIVAKPAVEASSTTLAETEDSIATVCKHKTKKSLFKIADFRKKVRARKNSFKELCDECLLNDPNSTNSAQWLCVTCAFLGCEKEGHTWKHFQADRTGSEHTLFFSLDTKKFRCIACNKDMDPSEETAGPMKAYLNDYTSFQKTIERAANAARNAALSKKSSFKVETSKEDGKDLKKEREYQEPENSRMNQMKGKKLERNLPGDTSGKKVVYKRVPAVKGLANLGNTCFFNSTMQCLVHTYTLGHYVNYVGTLQEVEVGGGEVAVGERQVQVPHAKLKLEEFFGPLNDCLAHFIRSFAGGEDLHPSRLFSEIAKKAPRFRGWAQQDAHELLRYLMDGLRSEELQRYKNAISLHLKIPRAASSKPVDPELSYQTKGMLKACGRPLLDAIFGGTLLQAIKCLKCGHLSCIYEEFLDLSIPIPSVSSSKFLNGALKISKSSSSEISKHQKKKERALEKKVISVPLLCGGFVRLRRKSRRDSASSSRGDTPEGDVNSGASVSVVHSESDVEEGEEVDQNDNELELEKLHITEKDPEECLQTLGDGMEESGERSLYSCLSAFTAKETLSYPNAYECEKCCLPQNKKLRNGMKKVTVDAEKRYFIYEPPTVLTLHLKRFEQHHYPNGRVSTSKVRGHVAFPFVLNIAPFCTKIVKRVSESSRKVVYALYGIVSHSGDLSGGHYVAYVRSRVSSPATNKFFFEAAKNLIPENIKIENLENINDSENVEEDGEWFYVSDSRVCAVNEAKVLEAEAYILFYERIA</sequence>
<dbReference type="PROSITE" id="PS50235">
    <property type="entry name" value="USP_3"/>
    <property type="match status" value="1"/>
</dbReference>
<dbReference type="SUPFAM" id="SSF54001">
    <property type="entry name" value="Cysteine proteinases"/>
    <property type="match status" value="1"/>
</dbReference>
<keyword evidence="3 5" id="KW-0863">Zinc-finger</keyword>
<keyword evidence="11" id="KW-1185">Reference proteome</keyword>
<dbReference type="OrthoDB" id="2020758at2759"/>
<evidence type="ECO:0000259" key="8">
    <source>
        <dbReference type="PROSITE" id="PS50235"/>
    </source>
</evidence>
<dbReference type="InterPro" id="IPR001394">
    <property type="entry name" value="Peptidase_C19_UCH"/>
</dbReference>
<dbReference type="Proteomes" id="UP000274131">
    <property type="component" value="Unassembled WGS sequence"/>
</dbReference>
<protein>
    <recommendedName>
        <fullName evidence="6">Ubiquitin carboxyl-terminal hydrolase</fullName>
        <ecNumber evidence="6">3.4.19.12</ecNumber>
    </recommendedName>
</protein>
<keyword evidence="6" id="KW-0645">Protease</keyword>
<accession>A0A0N4VBR4</accession>
<evidence type="ECO:0000259" key="9">
    <source>
        <dbReference type="PROSITE" id="PS50271"/>
    </source>
</evidence>
<feature type="region of interest" description="Disordered" evidence="7">
    <location>
        <begin position="168"/>
        <end position="201"/>
    </location>
</feature>
<evidence type="ECO:0000313" key="11">
    <source>
        <dbReference type="Proteomes" id="UP000274131"/>
    </source>
</evidence>
<dbReference type="GO" id="GO:0006508">
    <property type="term" value="P:proteolysis"/>
    <property type="evidence" value="ECO:0007669"/>
    <property type="project" value="UniProtKB-KW"/>
</dbReference>
<comment type="similarity">
    <text evidence="1 6">Belongs to the peptidase C19 family.</text>
</comment>
<dbReference type="PROSITE" id="PS00973">
    <property type="entry name" value="USP_2"/>
    <property type="match status" value="1"/>
</dbReference>
<dbReference type="InterPro" id="IPR001607">
    <property type="entry name" value="Znf_UBP"/>
</dbReference>
<gene>
    <name evidence="10" type="ORF">EVEC_LOCUS7466</name>
</gene>